<evidence type="ECO:0000256" key="1">
    <source>
        <dbReference type="ARBA" id="ARBA00006190"/>
    </source>
</evidence>
<dbReference type="AlphaFoldDB" id="A0A1X7VAT8"/>
<organism evidence="3">
    <name type="scientific">Amphimedon queenslandica</name>
    <name type="common">Sponge</name>
    <dbReference type="NCBI Taxonomy" id="400682"/>
    <lineage>
        <taxon>Eukaryota</taxon>
        <taxon>Metazoa</taxon>
        <taxon>Porifera</taxon>
        <taxon>Demospongiae</taxon>
        <taxon>Heteroscleromorpha</taxon>
        <taxon>Haplosclerida</taxon>
        <taxon>Niphatidae</taxon>
        <taxon>Amphimedon</taxon>
    </lineage>
</organism>
<dbReference type="InParanoid" id="A0A1X7VAT8"/>
<dbReference type="eggNOG" id="KOG3229">
    <property type="taxonomic scope" value="Eukaryota"/>
</dbReference>
<comment type="similarity">
    <text evidence="1">Belongs to the SNF7 family.</text>
</comment>
<dbReference type="PANTHER" id="PTHR10476">
    <property type="entry name" value="CHARGED MULTIVESICULAR BODY PROTEIN"/>
    <property type="match status" value="1"/>
</dbReference>
<dbReference type="Proteomes" id="UP000007879">
    <property type="component" value="Unassembled WGS sequence"/>
</dbReference>
<dbReference type="OrthoDB" id="2329734at2759"/>
<dbReference type="Gene3D" id="6.10.140.1230">
    <property type="match status" value="1"/>
</dbReference>
<evidence type="ECO:0008006" key="5">
    <source>
        <dbReference type="Google" id="ProtNLM"/>
    </source>
</evidence>
<evidence type="ECO:0000313" key="3">
    <source>
        <dbReference type="EnsemblMetazoa" id="Aqu2.1.36637_001"/>
    </source>
</evidence>
<sequence length="213" mass="23992">MPLLGKKPDPKEQVRDWRSKMRKEQRVIDRQIRSIQTEEMKVKKSIRDAAKKGQTDVCKILAKELVHSRKAVSKLYASKAQMNSVVMQMQNQLATMRMAGAISKSTDVMHAMNDLVKLPEIRAAMMDLSKEMARAGLIEEMMEDTLEGLEDDDVDDLADEEIEKVLLEVTQGKLGEAKVATGGLEDTTPAVADQESEEEEEDEMSQRLAQLRS</sequence>
<keyword evidence="4" id="KW-1185">Reference proteome</keyword>
<reference evidence="4" key="1">
    <citation type="journal article" date="2010" name="Nature">
        <title>The Amphimedon queenslandica genome and the evolution of animal complexity.</title>
        <authorList>
            <person name="Srivastava M."/>
            <person name="Simakov O."/>
            <person name="Chapman J."/>
            <person name="Fahey B."/>
            <person name="Gauthier M.E."/>
            <person name="Mitros T."/>
            <person name="Richards G.S."/>
            <person name="Conaco C."/>
            <person name="Dacre M."/>
            <person name="Hellsten U."/>
            <person name="Larroux C."/>
            <person name="Putnam N.H."/>
            <person name="Stanke M."/>
            <person name="Adamska M."/>
            <person name="Darling A."/>
            <person name="Degnan S.M."/>
            <person name="Oakley T.H."/>
            <person name="Plachetzki D.C."/>
            <person name="Zhai Y."/>
            <person name="Adamski M."/>
            <person name="Calcino A."/>
            <person name="Cummins S.F."/>
            <person name="Goodstein D.M."/>
            <person name="Harris C."/>
            <person name="Jackson D.J."/>
            <person name="Leys S.P."/>
            <person name="Shu S."/>
            <person name="Woodcroft B.J."/>
            <person name="Vervoort M."/>
            <person name="Kosik K.S."/>
            <person name="Manning G."/>
            <person name="Degnan B.M."/>
            <person name="Rokhsar D.S."/>
        </authorList>
    </citation>
    <scope>NUCLEOTIDE SEQUENCE [LARGE SCALE GENOMIC DNA]</scope>
</reference>
<dbReference type="EnsemblMetazoa" id="XM_003385118.3">
    <property type="protein sequence ID" value="XP_003385166.1"/>
    <property type="gene ID" value="LOC100637453"/>
</dbReference>
<feature type="region of interest" description="Disordered" evidence="2">
    <location>
        <begin position="1"/>
        <end position="22"/>
    </location>
</feature>
<evidence type="ECO:0000256" key="2">
    <source>
        <dbReference type="SAM" id="MobiDB-lite"/>
    </source>
</evidence>
<protein>
    <recommendedName>
        <fullName evidence="5">Charged multivesicular body protein 3</fullName>
    </recommendedName>
</protein>
<dbReference type="GO" id="GO:0007034">
    <property type="term" value="P:vacuolar transport"/>
    <property type="evidence" value="ECO:0007669"/>
    <property type="project" value="InterPro"/>
</dbReference>
<dbReference type="InterPro" id="IPR005024">
    <property type="entry name" value="Snf7_fam"/>
</dbReference>
<feature type="compositionally biased region" description="Acidic residues" evidence="2">
    <location>
        <begin position="194"/>
        <end position="203"/>
    </location>
</feature>
<proteinExistence type="inferred from homology"/>
<dbReference type="Pfam" id="PF03357">
    <property type="entry name" value="Snf7"/>
    <property type="match status" value="1"/>
</dbReference>
<gene>
    <name evidence="3" type="primary">100637453</name>
</gene>
<reference evidence="3" key="2">
    <citation type="submission" date="2017-05" db="UniProtKB">
        <authorList>
            <consortium name="EnsemblMetazoa"/>
        </authorList>
    </citation>
    <scope>IDENTIFICATION</scope>
</reference>
<dbReference type="OMA" id="KILWEVT"/>
<feature type="region of interest" description="Disordered" evidence="2">
    <location>
        <begin position="177"/>
        <end position="213"/>
    </location>
</feature>
<name>A0A1X7VAT8_AMPQE</name>
<dbReference type="KEGG" id="aqu:100637453"/>
<accession>A0A1X7VAT8</accession>
<dbReference type="STRING" id="400682.A0A1X7VAT8"/>
<evidence type="ECO:0000313" key="4">
    <source>
        <dbReference type="Proteomes" id="UP000007879"/>
    </source>
</evidence>
<dbReference type="EnsemblMetazoa" id="Aqu2.1.36637_001">
    <property type="protein sequence ID" value="Aqu2.1.36637_001"/>
    <property type="gene ID" value="Aqu2.1.36637"/>
</dbReference>